<dbReference type="EMBL" id="CADCTE010000007">
    <property type="protein sequence ID" value="CAA9212528.1"/>
    <property type="molecule type" value="Genomic_DNA"/>
</dbReference>
<feature type="non-terminal residue" evidence="2">
    <location>
        <position position="86"/>
    </location>
</feature>
<organism evidence="2">
    <name type="scientific">uncultured Arthrobacter sp</name>
    <dbReference type="NCBI Taxonomy" id="114050"/>
    <lineage>
        <taxon>Bacteria</taxon>
        <taxon>Bacillati</taxon>
        <taxon>Actinomycetota</taxon>
        <taxon>Actinomycetes</taxon>
        <taxon>Micrococcales</taxon>
        <taxon>Micrococcaceae</taxon>
        <taxon>Arthrobacter</taxon>
        <taxon>environmental samples</taxon>
    </lineage>
</organism>
<name>A0A6J4H2R6_9MICC</name>
<sequence length="86" mass="9865">ARLGPSASPPRLREPPAGRPGRRQLHRTEGHPQRVRRVLHLRPASWRILREDRGHRHLRPRGVRQLRHRSRLANAPVRSGQGSPAV</sequence>
<reference evidence="2" key="1">
    <citation type="submission" date="2020-02" db="EMBL/GenBank/DDBJ databases">
        <authorList>
            <person name="Meier V. D."/>
        </authorList>
    </citation>
    <scope>NUCLEOTIDE SEQUENCE</scope>
    <source>
        <strain evidence="2">AVDCRST_MAG83</strain>
    </source>
</reference>
<protein>
    <submittedName>
        <fullName evidence="2">Uncharacterized protein</fullName>
    </submittedName>
</protein>
<accession>A0A6J4H2R6</accession>
<feature type="compositionally biased region" description="Basic residues" evidence="1">
    <location>
        <begin position="55"/>
        <end position="71"/>
    </location>
</feature>
<proteinExistence type="predicted"/>
<dbReference type="AlphaFoldDB" id="A0A6J4H2R6"/>
<evidence type="ECO:0000256" key="1">
    <source>
        <dbReference type="SAM" id="MobiDB-lite"/>
    </source>
</evidence>
<gene>
    <name evidence="2" type="ORF">AVDCRST_MAG83-12</name>
</gene>
<feature type="region of interest" description="Disordered" evidence="1">
    <location>
        <begin position="1"/>
        <end position="35"/>
    </location>
</feature>
<evidence type="ECO:0000313" key="2">
    <source>
        <dbReference type="EMBL" id="CAA9212528.1"/>
    </source>
</evidence>
<feature type="non-terminal residue" evidence="2">
    <location>
        <position position="1"/>
    </location>
</feature>
<feature type="region of interest" description="Disordered" evidence="1">
    <location>
        <begin position="53"/>
        <end position="86"/>
    </location>
</feature>